<dbReference type="AlphaFoldDB" id="K0RW00"/>
<dbReference type="InterPro" id="IPR011009">
    <property type="entry name" value="Kinase-like_dom_sf"/>
</dbReference>
<reference evidence="8 9" key="1">
    <citation type="journal article" date="2012" name="Genome Biol.">
        <title>Genome and low-iron response of an oceanic diatom adapted to chronic iron limitation.</title>
        <authorList>
            <person name="Lommer M."/>
            <person name="Specht M."/>
            <person name="Roy A.S."/>
            <person name="Kraemer L."/>
            <person name="Andreson R."/>
            <person name="Gutowska M.A."/>
            <person name="Wolf J."/>
            <person name="Bergner S.V."/>
            <person name="Schilhabel M.B."/>
            <person name="Klostermeier U.C."/>
            <person name="Beiko R.G."/>
            <person name="Rosenstiel P."/>
            <person name="Hippler M."/>
            <person name="Laroche J."/>
        </authorList>
    </citation>
    <scope>NUCLEOTIDE SEQUENCE [LARGE SCALE GENOMIC DNA]</scope>
    <source>
        <strain evidence="8 9">CCMP1005</strain>
    </source>
</reference>
<dbReference type="InterPro" id="IPR004166">
    <property type="entry name" value="a-kinase_dom"/>
</dbReference>
<feature type="domain" description="Alpha-type protein kinase" evidence="7">
    <location>
        <begin position="1"/>
        <end position="244"/>
    </location>
</feature>
<dbReference type="SUPFAM" id="SSF56112">
    <property type="entry name" value="Protein kinase-like (PK-like)"/>
    <property type="match status" value="1"/>
</dbReference>
<keyword evidence="9" id="KW-1185">Reference proteome</keyword>
<dbReference type="GO" id="GO:0004674">
    <property type="term" value="F:protein serine/threonine kinase activity"/>
    <property type="evidence" value="ECO:0007669"/>
    <property type="project" value="UniProtKB-KW"/>
</dbReference>
<dbReference type="SMART" id="SM00811">
    <property type="entry name" value="Alpha_kinase"/>
    <property type="match status" value="1"/>
</dbReference>
<accession>K0RW00</accession>
<dbReference type="PANTHER" id="PTHR45992:SF11">
    <property type="entry name" value="ALPHA-TYPE PROTEIN KINASE DOMAIN-CONTAINING PROTEIN"/>
    <property type="match status" value="1"/>
</dbReference>
<evidence type="ECO:0000256" key="1">
    <source>
        <dbReference type="ARBA" id="ARBA00022527"/>
    </source>
</evidence>
<protein>
    <recommendedName>
        <fullName evidence="7">Alpha-type protein kinase domain-containing protein</fullName>
    </recommendedName>
</protein>
<keyword evidence="5" id="KW-0067">ATP-binding</keyword>
<evidence type="ECO:0000256" key="4">
    <source>
        <dbReference type="ARBA" id="ARBA00022777"/>
    </source>
</evidence>
<dbReference type="InterPro" id="IPR051852">
    <property type="entry name" value="Alpha-type_PK"/>
</dbReference>
<feature type="region of interest" description="Disordered" evidence="6">
    <location>
        <begin position="187"/>
        <end position="216"/>
    </location>
</feature>
<feature type="non-terminal residue" evidence="8">
    <location>
        <position position="1"/>
    </location>
</feature>
<proteinExistence type="predicted"/>
<dbReference type="Pfam" id="PF02816">
    <property type="entry name" value="Alpha_kinase"/>
    <property type="match status" value="1"/>
</dbReference>
<keyword evidence="1" id="KW-0723">Serine/threonine-protein kinase</keyword>
<keyword evidence="2" id="KW-0808">Transferase</keyword>
<evidence type="ECO:0000313" key="8">
    <source>
        <dbReference type="EMBL" id="EJK53021.1"/>
    </source>
</evidence>
<evidence type="ECO:0000256" key="2">
    <source>
        <dbReference type="ARBA" id="ARBA00022679"/>
    </source>
</evidence>
<dbReference type="PROSITE" id="PS51158">
    <property type="entry name" value="ALPHA_KINASE"/>
    <property type="match status" value="1"/>
</dbReference>
<dbReference type="OrthoDB" id="301415at2759"/>
<organism evidence="8 9">
    <name type="scientific">Thalassiosira oceanica</name>
    <name type="common">Marine diatom</name>
    <dbReference type="NCBI Taxonomy" id="159749"/>
    <lineage>
        <taxon>Eukaryota</taxon>
        <taxon>Sar</taxon>
        <taxon>Stramenopiles</taxon>
        <taxon>Ochrophyta</taxon>
        <taxon>Bacillariophyta</taxon>
        <taxon>Coscinodiscophyceae</taxon>
        <taxon>Thalassiosirophycidae</taxon>
        <taxon>Thalassiosirales</taxon>
        <taxon>Thalassiosiraceae</taxon>
        <taxon>Thalassiosira</taxon>
    </lineage>
</organism>
<sequence length="255" mass="29101">LKEGKRLKCFVAKDSLHQTEETKEAFHHTFCLVQSRALEWADRYNQAIKMSPLLKPADECLKAPQLRFLCPSVYSIKQKGRNGERKDYLVEVKLEGKFHKFHKWNSNNGFVSKSKVVDAGQTIELKAGSELVPLEQFVHAFTHWVYEASQREIIVCDLQGVLNRKFACNCHLANKILKRQSISLARGGQTPRVHPDRPCHLQSSTSESIRENGHGPQRYPSLGLVPQVRCGLQRSQSTLPWQSLLGKDRTAKSEW</sequence>
<dbReference type="Gene3D" id="3.20.200.10">
    <property type="entry name" value="MHCK/EF2 kinase"/>
    <property type="match status" value="1"/>
</dbReference>
<keyword evidence="4" id="KW-0418">Kinase</keyword>
<evidence type="ECO:0000313" key="9">
    <source>
        <dbReference type="Proteomes" id="UP000266841"/>
    </source>
</evidence>
<evidence type="ECO:0000256" key="5">
    <source>
        <dbReference type="ARBA" id="ARBA00022840"/>
    </source>
</evidence>
<dbReference type="GO" id="GO:0005524">
    <property type="term" value="F:ATP binding"/>
    <property type="evidence" value="ECO:0007669"/>
    <property type="project" value="UniProtKB-KW"/>
</dbReference>
<evidence type="ECO:0000259" key="7">
    <source>
        <dbReference type="PROSITE" id="PS51158"/>
    </source>
</evidence>
<evidence type="ECO:0000256" key="6">
    <source>
        <dbReference type="SAM" id="MobiDB-lite"/>
    </source>
</evidence>
<name>K0RW00_THAOC</name>
<comment type="caution">
    <text evidence="8">The sequence shown here is derived from an EMBL/GenBank/DDBJ whole genome shotgun (WGS) entry which is preliminary data.</text>
</comment>
<gene>
    <name evidence="8" type="ORF">THAOC_27606</name>
</gene>
<keyword evidence="3" id="KW-0547">Nucleotide-binding</keyword>
<dbReference type="Proteomes" id="UP000266841">
    <property type="component" value="Unassembled WGS sequence"/>
</dbReference>
<dbReference type="EMBL" id="AGNL01038675">
    <property type="protein sequence ID" value="EJK53021.1"/>
    <property type="molecule type" value="Genomic_DNA"/>
</dbReference>
<evidence type="ECO:0000256" key="3">
    <source>
        <dbReference type="ARBA" id="ARBA00022741"/>
    </source>
</evidence>
<dbReference type="PANTHER" id="PTHR45992">
    <property type="entry name" value="EUKARYOTIC ELONGATION FACTOR 2 KINASE-RELATED"/>
    <property type="match status" value="1"/>
</dbReference>